<dbReference type="EMBL" id="AHMY02000040">
    <property type="protein sequence ID" value="EKO15753.1"/>
    <property type="molecule type" value="Genomic_DNA"/>
</dbReference>
<comment type="caution">
    <text evidence="2">The sequence shown here is derived from an EMBL/GenBank/DDBJ whole genome shotgun (WGS) entry which is preliminary data.</text>
</comment>
<dbReference type="Proteomes" id="UP000006253">
    <property type="component" value="Unassembled WGS sequence"/>
</dbReference>
<reference evidence="2 3" key="1">
    <citation type="submission" date="2012-10" db="EMBL/GenBank/DDBJ databases">
        <authorList>
            <person name="Harkins D.M."/>
            <person name="Durkin A.S."/>
            <person name="Brinkac L.M."/>
            <person name="Selengut J.D."/>
            <person name="Sanka R."/>
            <person name="DePew J."/>
            <person name="Purushe J."/>
            <person name="Peacock S.J."/>
            <person name="Thaipadungpanit J."/>
            <person name="Wuthiekanun V.W."/>
            <person name="Day N.P."/>
            <person name="Vinetz J.M."/>
            <person name="Sutton G.G."/>
            <person name="Nelson W.C."/>
            <person name="Fouts D.E."/>
        </authorList>
    </citation>
    <scope>NUCLEOTIDE SEQUENCE [LARGE SCALE GENOMIC DNA]</scope>
    <source>
        <strain evidence="2 3">H1</strain>
    </source>
</reference>
<protein>
    <submittedName>
        <fullName evidence="2">Uncharacterized protein</fullName>
    </submittedName>
</protein>
<organism evidence="2 3">
    <name type="scientific">Leptospira kirschneri str. H1</name>
    <dbReference type="NCBI Taxonomy" id="1049966"/>
    <lineage>
        <taxon>Bacteria</taxon>
        <taxon>Pseudomonadati</taxon>
        <taxon>Spirochaetota</taxon>
        <taxon>Spirochaetia</taxon>
        <taxon>Leptospirales</taxon>
        <taxon>Leptospiraceae</taxon>
        <taxon>Leptospira</taxon>
    </lineage>
</organism>
<evidence type="ECO:0000256" key="1">
    <source>
        <dbReference type="SAM" id="MobiDB-lite"/>
    </source>
</evidence>
<dbReference type="AlphaFoldDB" id="A0A0E2BEW6"/>
<feature type="region of interest" description="Disordered" evidence="1">
    <location>
        <begin position="28"/>
        <end position="52"/>
    </location>
</feature>
<name>A0A0E2BEW6_9LEPT</name>
<accession>A0A0E2BEW6</accession>
<sequence length="52" mass="5564">MKSKNIRIMAMSILLLLLFAMTLEAGNRKGSKRVGGTNGKGKGSHYVGGNKK</sequence>
<gene>
    <name evidence="2" type="ORF">LEP1GSC081_3321</name>
</gene>
<dbReference type="RefSeq" id="WP_004765452.1">
    <property type="nucleotide sequence ID" value="NZ_AHMY02000040.1"/>
</dbReference>
<proteinExistence type="predicted"/>
<evidence type="ECO:0000313" key="2">
    <source>
        <dbReference type="EMBL" id="EKO15753.1"/>
    </source>
</evidence>
<evidence type="ECO:0000313" key="3">
    <source>
        <dbReference type="Proteomes" id="UP000006253"/>
    </source>
</evidence>